<dbReference type="SUPFAM" id="SSF56349">
    <property type="entry name" value="DNA breaking-rejoining enzymes"/>
    <property type="match status" value="1"/>
</dbReference>
<keyword evidence="4" id="KW-0159">Chromosome partition</keyword>
<dbReference type="GO" id="GO:0003677">
    <property type="term" value="F:DNA binding"/>
    <property type="evidence" value="ECO:0007669"/>
    <property type="project" value="UniProtKB-KW"/>
</dbReference>
<feature type="domain" description="Tyr recombinase" evidence="6">
    <location>
        <begin position="352"/>
        <end position="539"/>
    </location>
</feature>
<dbReference type="InterPro" id="IPR002104">
    <property type="entry name" value="Integrase_catalytic"/>
</dbReference>
<keyword evidence="4" id="KW-0131">Cell cycle</keyword>
<comment type="function">
    <text evidence="4">Site-specific tyrosine recombinase, which acts by catalyzing the cutting and rejoining of the recombining DNA molecules. The XerC-XerD complex is essential to convert dimers of the bacterial chromosome into monomers to permit their segregation at cell division. It also contributes to the segregational stability of plasmids.</text>
</comment>
<sequence>MDLLAVRDRLPGPVRVALVEYERHLTHERGHSPHTVRAYLGDAVSLLGFLAGIGPTGGARSGEFNPPSGDAILAGAPAEPVVNGGAPGPTTASRTLQLAADVGNGDSVPYDHDYRGDTNPTPHRSPGESDRPHPTLDDDVPVTRTPPAPPRPDGTSATAPDEAMGEPADAASRADAARRGSGTGGSDGVGAGSGVAGQGTDAEVGRGERPAGRTAESVGAVGRDASAGHGGDAALKGDVVGAAGRGDSTEVDRVAVDLDGDGVRREAAAGRESRAGGRGGAGVGLDVGLDEVEVELPGLRAWLAAQRDAGVGRTTLARRAAGARGFTAWAHREGYLGADAGARLVAPRRQRKLPSVLRQEQASEVMQVSAAGARELDPVALRDHAVVELLYATGVRVSELCGLDVTDLDLGSRVARVLGKGNRERVVPFGAPAASAVTTWLDQGRPSLVRADSPPALLLGTRGGRLHPTAVRRIVQGVTTAVPGTAGLSPHGLRHSAATHLLEGGADLRSVQELLGHATLSTTQLYTHVTVERLKAIHDRTHPRSR</sequence>
<evidence type="ECO:0000256" key="1">
    <source>
        <dbReference type="ARBA" id="ARBA00004496"/>
    </source>
</evidence>
<dbReference type="GO" id="GO:0051301">
    <property type="term" value="P:cell division"/>
    <property type="evidence" value="ECO:0007669"/>
    <property type="project" value="UniProtKB-KW"/>
</dbReference>
<dbReference type="GO" id="GO:0005737">
    <property type="term" value="C:cytoplasm"/>
    <property type="evidence" value="ECO:0007669"/>
    <property type="project" value="UniProtKB-SubCell"/>
</dbReference>
<dbReference type="GO" id="GO:0009037">
    <property type="term" value="F:tyrosine-based site-specific recombinase activity"/>
    <property type="evidence" value="ECO:0007669"/>
    <property type="project" value="UniProtKB-UniRule"/>
</dbReference>
<dbReference type="PANTHER" id="PTHR30349">
    <property type="entry name" value="PHAGE INTEGRASE-RELATED"/>
    <property type="match status" value="1"/>
</dbReference>
<dbReference type="EMBL" id="FOGI01000004">
    <property type="protein sequence ID" value="SER57271.1"/>
    <property type="molecule type" value="Genomic_DNA"/>
</dbReference>
<dbReference type="CDD" id="cd00798">
    <property type="entry name" value="INT_XerDC_C"/>
    <property type="match status" value="1"/>
</dbReference>
<keyword evidence="4" id="KW-0132">Cell division</keyword>
<dbReference type="PROSITE" id="PS51898">
    <property type="entry name" value="TYR_RECOMBINASE"/>
    <property type="match status" value="1"/>
</dbReference>
<evidence type="ECO:0000313" key="8">
    <source>
        <dbReference type="Proteomes" id="UP000199051"/>
    </source>
</evidence>
<feature type="compositionally biased region" description="Gly residues" evidence="5">
    <location>
        <begin position="181"/>
        <end position="197"/>
    </location>
</feature>
<proteinExistence type="inferred from homology"/>
<comment type="similarity">
    <text evidence="4">Belongs to the 'phage' integrase family. XerC subfamily.</text>
</comment>
<dbReference type="Proteomes" id="UP000199051">
    <property type="component" value="Unassembled WGS sequence"/>
</dbReference>
<feature type="compositionally biased region" description="Basic and acidic residues" evidence="5">
    <location>
        <begin position="125"/>
        <end position="136"/>
    </location>
</feature>
<comment type="subunit">
    <text evidence="4">Forms a cyclic heterotetrameric complex composed of two molecules of XerC and two molecules of XerD.</text>
</comment>
<name>A0A1H9Q9S9_9PSEU</name>
<evidence type="ECO:0000256" key="3">
    <source>
        <dbReference type="ARBA" id="ARBA00023172"/>
    </source>
</evidence>
<feature type="active site" evidence="4">
    <location>
        <position position="420"/>
    </location>
</feature>
<keyword evidence="3 4" id="KW-0233">DNA recombination</keyword>
<evidence type="ECO:0000259" key="6">
    <source>
        <dbReference type="PROSITE" id="PS51898"/>
    </source>
</evidence>
<comment type="subcellular location">
    <subcellularLocation>
        <location evidence="1 4">Cytoplasm</location>
    </subcellularLocation>
</comment>
<dbReference type="Gene3D" id="1.10.443.10">
    <property type="entry name" value="Intergrase catalytic core"/>
    <property type="match status" value="1"/>
</dbReference>
<keyword evidence="8" id="KW-1185">Reference proteome</keyword>
<keyword evidence="2 4" id="KW-0229">DNA integration</keyword>
<dbReference type="AlphaFoldDB" id="A0A1H9Q9S9"/>
<feature type="region of interest" description="Disordered" evidence="5">
    <location>
        <begin position="60"/>
        <end position="235"/>
    </location>
</feature>
<feature type="active site" evidence="4">
    <location>
        <position position="517"/>
    </location>
</feature>
<dbReference type="GO" id="GO:0007059">
    <property type="term" value="P:chromosome segregation"/>
    <property type="evidence" value="ECO:0007669"/>
    <property type="project" value="UniProtKB-UniRule"/>
</dbReference>
<dbReference type="STRING" id="155974.SAMN04487818_104145"/>
<dbReference type="InterPro" id="IPR011010">
    <property type="entry name" value="DNA_brk_join_enz"/>
</dbReference>
<keyword evidence="4" id="KW-0963">Cytoplasm</keyword>
<feature type="active site" evidence="4">
    <location>
        <position position="396"/>
    </location>
</feature>
<dbReference type="InterPro" id="IPR013762">
    <property type="entry name" value="Integrase-like_cat_sf"/>
</dbReference>
<accession>A0A1H9Q9S9</accession>
<dbReference type="InterPro" id="IPR050090">
    <property type="entry name" value="Tyrosine_recombinase_XerCD"/>
</dbReference>
<evidence type="ECO:0000256" key="5">
    <source>
        <dbReference type="SAM" id="MobiDB-lite"/>
    </source>
</evidence>
<keyword evidence="4" id="KW-0238">DNA-binding</keyword>
<evidence type="ECO:0000256" key="4">
    <source>
        <dbReference type="HAMAP-Rule" id="MF_01808"/>
    </source>
</evidence>
<protein>
    <recommendedName>
        <fullName evidence="4">Tyrosine recombinase XerC</fullName>
    </recommendedName>
</protein>
<evidence type="ECO:0000256" key="2">
    <source>
        <dbReference type="ARBA" id="ARBA00022908"/>
    </source>
</evidence>
<reference evidence="8" key="1">
    <citation type="submission" date="2016-10" db="EMBL/GenBank/DDBJ databases">
        <authorList>
            <person name="Varghese N."/>
            <person name="Submissions S."/>
        </authorList>
    </citation>
    <scope>NUCLEOTIDE SEQUENCE [LARGE SCALE GENOMIC DNA]</scope>
    <source>
        <strain evidence="8">DSM 44260</strain>
    </source>
</reference>
<feature type="active site" description="O-(3'-phospho-DNA)-tyrosine intermediate" evidence="4">
    <location>
        <position position="526"/>
    </location>
</feature>
<dbReference type="Pfam" id="PF00589">
    <property type="entry name" value="Phage_integrase"/>
    <property type="match status" value="1"/>
</dbReference>
<dbReference type="PANTHER" id="PTHR30349:SF77">
    <property type="entry name" value="TYROSINE RECOMBINASE XERC"/>
    <property type="match status" value="1"/>
</dbReference>
<feature type="active site" evidence="4">
    <location>
        <position position="494"/>
    </location>
</feature>
<feature type="active site" evidence="4">
    <location>
        <position position="491"/>
    </location>
</feature>
<dbReference type="GO" id="GO:0006313">
    <property type="term" value="P:DNA transposition"/>
    <property type="evidence" value="ECO:0007669"/>
    <property type="project" value="UniProtKB-UniRule"/>
</dbReference>
<gene>
    <name evidence="4" type="primary">xerC</name>
    <name evidence="7" type="ORF">SAMN04487818_104145</name>
</gene>
<organism evidence="7 8">
    <name type="scientific">Actinokineospora terrae</name>
    <dbReference type="NCBI Taxonomy" id="155974"/>
    <lineage>
        <taxon>Bacteria</taxon>
        <taxon>Bacillati</taxon>
        <taxon>Actinomycetota</taxon>
        <taxon>Actinomycetes</taxon>
        <taxon>Pseudonocardiales</taxon>
        <taxon>Pseudonocardiaceae</taxon>
        <taxon>Actinokineospora</taxon>
    </lineage>
</organism>
<dbReference type="HAMAP" id="MF_01808">
    <property type="entry name" value="Recomb_XerC_XerD"/>
    <property type="match status" value="1"/>
</dbReference>
<dbReference type="InterPro" id="IPR023009">
    <property type="entry name" value="Tyrosine_recombinase_XerC/XerD"/>
</dbReference>
<evidence type="ECO:0000313" key="7">
    <source>
        <dbReference type="EMBL" id="SER57271.1"/>
    </source>
</evidence>